<name>A0A158KE38_9BURK</name>
<dbReference type="Pfam" id="PF12694">
    <property type="entry name" value="cpYpsA"/>
    <property type="match status" value="1"/>
</dbReference>
<dbReference type="EMBL" id="FCOL02000049">
    <property type="protein sequence ID" value="SAL79325.1"/>
    <property type="molecule type" value="Genomic_DNA"/>
</dbReference>
<dbReference type="Proteomes" id="UP000054925">
    <property type="component" value="Unassembled WGS sequence"/>
</dbReference>
<reference evidence="1" key="1">
    <citation type="submission" date="2016-01" db="EMBL/GenBank/DDBJ databases">
        <authorList>
            <person name="Peeters C."/>
        </authorList>
    </citation>
    <scope>NUCLEOTIDE SEQUENCE [LARGE SCALE GENOMIC DNA]</scope>
    <source>
        <strain evidence="1">LMG 22937</strain>
    </source>
</reference>
<protein>
    <submittedName>
        <fullName evidence="1">Molybdenum carrier</fullName>
    </submittedName>
</protein>
<organism evidence="1 2">
    <name type="scientific">Caballeronia terrestris</name>
    <dbReference type="NCBI Taxonomy" id="1226301"/>
    <lineage>
        <taxon>Bacteria</taxon>
        <taxon>Pseudomonadati</taxon>
        <taxon>Pseudomonadota</taxon>
        <taxon>Betaproteobacteria</taxon>
        <taxon>Burkholderiales</taxon>
        <taxon>Burkholderiaceae</taxon>
        <taxon>Caballeronia</taxon>
    </lineage>
</organism>
<dbReference type="RefSeq" id="WP_235025339.1">
    <property type="nucleotide sequence ID" value="NZ_FCOL02000049.1"/>
</dbReference>
<dbReference type="AlphaFoldDB" id="A0A158KE38"/>
<dbReference type="InterPro" id="IPR024755">
    <property type="entry name" value="cpYpsA"/>
</dbReference>
<accession>A0A158KE38</accession>
<comment type="caution">
    <text evidence="1">The sequence shown here is derived from an EMBL/GenBank/DDBJ whole genome shotgun (WGS) entry which is preliminary data.</text>
</comment>
<keyword evidence="2" id="KW-1185">Reference proteome</keyword>
<evidence type="ECO:0000313" key="1">
    <source>
        <dbReference type="EMBL" id="SAL79325.1"/>
    </source>
</evidence>
<gene>
    <name evidence="1" type="ORF">AWB67_05427</name>
</gene>
<sequence>MKVELVRQALKVVSGGQTGADQAGSEWAIDNEVEHGGWCPKGRRTEAGVLDLRFQLIETPSASYLQRTEWNVRDSDATIIFTMAEPLTGGSRRTAEFARKYEKPCIAFTPGQSLEKLAEFLSRYPVRILNIAGSRHSTAPDVGIFVRQSLDAVIRLLDSTAELVPIRDLVHGCGNGYDRLLMSALVELLKHVFLLSITLMTKPISPEALDTEALQPAHARVLRRWLAEAPGIQQVSLDSLREFLSNLNSWAIFVTDQAAATWPGSETMQHRTMMNLCHDIKERALAAALQGVPLLQITRLASRWLTEKKQKTVPDVLQSLGLTADTLVELPESELQRLNLIARLEEEDRAHLAKFGRLLEEDGVGRQLVSGIKAVLVDV</sequence>
<proteinExistence type="predicted"/>
<evidence type="ECO:0000313" key="2">
    <source>
        <dbReference type="Proteomes" id="UP000054925"/>
    </source>
</evidence>
<dbReference type="SUPFAM" id="SSF102405">
    <property type="entry name" value="MCP/YpsA-like"/>
    <property type="match status" value="1"/>
</dbReference>
<dbReference type="Gene3D" id="3.40.50.450">
    <property type="match status" value="1"/>
</dbReference>